<dbReference type="InterPro" id="IPR002401">
    <property type="entry name" value="Cyt_P450_E_grp-I"/>
</dbReference>
<evidence type="ECO:0000256" key="3">
    <source>
        <dbReference type="ARBA" id="ARBA00010617"/>
    </source>
</evidence>
<dbReference type="PROSITE" id="PS00086">
    <property type="entry name" value="CYTOCHROME_P450"/>
    <property type="match status" value="1"/>
</dbReference>
<evidence type="ECO:0000256" key="10">
    <source>
        <dbReference type="RuleBase" id="RU000461"/>
    </source>
</evidence>
<proteinExistence type="inferred from homology"/>
<protein>
    <recommendedName>
        <fullName evidence="13">Cytochrome P450 CYP736A12-like</fullName>
    </recommendedName>
</protein>
<dbReference type="InterPro" id="IPR001128">
    <property type="entry name" value="Cyt_P450"/>
</dbReference>
<comment type="subcellular location">
    <subcellularLocation>
        <location evidence="2">Membrane</location>
    </subcellularLocation>
</comment>
<dbReference type="Proteomes" id="UP001396334">
    <property type="component" value="Unassembled WGS sequence"/>
</dbReference>
<evidence type="ECO:0000256" key="2">
    <source>
        <dbReference type="ARBA" id="ARBA00004370"/>
    </source>
</evidence>
<evidence type="ECO:0000313" key="12">
    <source>
        <dbReference type="Proteomes" id="UP001396334"/>
    </source>
</evidence>
<evidence type="ECO:0000256" key="6">
    <source>
        <dbReference type="ARBA" id="ARBA00023002"/>
    </source>
</evidence>
<accession>A0ABR2PB71</accession>
<dbReference type="Gene3D" id="1.10.630.10">
    <property type="entry name" value="Cytochrome P450"/>
    <property type="match status" value="1"/>
</dbReference>
<comment type="caution">
    <text evidence="11">The sequence shown here is derived from an EMBL/GenBank/DDBJ whole genome shotgun (WGS) entry which is preliminary data.</text>
</comment>
<evidence type="ECO:0000256" key="7">
    <source>
        <dbReference type="ARBA" id="ARBA00023004"/>
    </source>
</evidence>
<dbReference type="PANTHER" id="PTHR47943">
    <property type="entry name" value="CYTOCHROME P450 93A3-LIKE"/>
    <property type="match status" value="1"/>
</dbReference>
<dbReference type="PRINTS" id="PR00463">
    <property type="entry name" value="EP450I"/>
</dbReference>
<keyword evidence="4 10" id="KW-0349">Heme</keyword>
<keyword evidence="12" id="KW-1185">Reference proteome</keyword>
<dbReference type="PANTHER" id="PTHR47943:SF9">
    <property type="entry name" value="CYTOCHROME P450"/>
    <property type="match status" value="1"/>
</dbReference>
<keyword evidence="9" id="KW-0472">Membrane</keyword>
<sequence length="507" mass="57222">MPSTMALFLVLLGTLCSFIYFFRTLTTNKNDRKLPPGPAPLPIIGNLHMLGKLPHQSLHRLAQRYGPIMLIKLGHVPTIVVSSPEAAELFLKVHDVVFASRPKVQSSDYLTCGAKGLAFTEYGSYWRTVRKWCILHLLSALKVESFAPVRKAEMVSLVESVRAMAAEGETLNLSQQVAKVVEVIMSRVIFGRCMDDEVELKPLIEETMYLAGVFNLSDYVPFLAPLDLQGIKRRLKRTSNGLHAFFDKLIDEIERESKNIEERKSYTDIFHVMVSLLNTPMNPADEENPYIIGRENIRGIMVDMVAASFDTTSTAIEWTLSELLRHPRVMAGLQQELETIVGRNRMVEESDLPKLTYLDMVIKESLRLHPVAPLLIPHESTEDITVNGHFIPKKSRIVVNVWSLGRDCTVWSDNAEEFFPERFDNSGIDLRGHDFQLIPFGAGRRGCPGMQLGLTTLRLVVAQLVHCFDWELPDALLPNELDMTEKFGLSLPRANHLFAKPAYRLVG</sequence>
<dbReference type="PRINTS" id="PR00385">
    <property type="entry name" value="P450"/>
</dbReference>
<evidence type="ECO:0000256" key="8">
    <source>
        <dbReference type="ARBA" id="ARBA00023033"/>
    </source>
</evidence>
<gene>
    <name evidence="11" type="ORF">V6N11_068816</name>
</gene>
<dbReference type="SUPFAM" id="SSF48264">
    <property type="entry name" value="Cytochrome P450"/>
    <property type="match status" value="1"/>
</dbReference>
<dbReference type="InterPro" id="IPR036396">
    <property type="entry name" value="Cyt_P450_sf"/>
</dbReference>
<dbReference type="InterPro" id="IPR017972">
    <property type="entry name" value="Cyt_P450_CS"/>
</dbReference>
<evidence type="ECO:0008006" key="13">
    <source>
        <dbReference type="Google" id="ProtNLM"/>
    </source>
</evidence>
<reference evidence="11 12" key="1">
    <citation type="journal article" date="2024" name="G3 (Bethesda)">
        <title>Genome assembly of Hibiscus sabdariffa L. provides insights into metabolisms of medicinal natural products.</title>
        <authorList>
            <person name="Kim T."/>
        </authorList>
    </citation>
    <scope>NUCLEOTIDE SEQUENCE [LARGE SCALE GENOMIC DNA]</scope>
    <source>
        <strain evidence="11">TK-2024</strain>
        <tissue evidence="11">Old leaves</tissue>
    </source>
</reference>
<keyword evidence="6 10" id="KW-0560">Oxidoreductase</keyword>
<evidence type="ECO:0000256" key="1">
    <source>
        <dbReference type="ARBA" id="ARBA00001971"/>
    </source>
</evidence>
<organism evidence="11 12">
    <name type="scientific">Hibiscus sabdariffa</name>
    <name type="common">roselle</name>
    <dbReference type="NCBI Taxonomy" id="183260"/>
    <lineage>
        <taxon>Eukaryota</taxon>
        <taxon>Viridiplantae</taxon>
        <taxon>Streptophyta</taxon>
        <taxon>Embryophyta</taxon>
        <taxon>Tracheophyta</taxon>
        <taxon>Spermatophyta</taxon>
        <taxon>Magnoliopsida</taxon>
        <taxon>eudicotyledons</taxon>
        <taxon>Gunneridae</taxon>
        <taxon>Pentapetalae</taxon>
        <taxon>rosids</taxon>
        <taxon>malvids</taxon>
        <taxon>Malvales</taxon>
        <taxon>Malvaceae</taxon>
        <taxon>Malvoideae</taxon>
        <taxon>Hibiscus</taxon>
    </lineage>
</organism>
<keyword evidence="7 10" id="KW-0408">Iron</keyword>
<comment type="cofactor">
    <cofactor evidence="1">
        <name>heme</name>
        <dbReference type="ChEBI" id="CHEBI:30413"/>
    </cofactor>
</comment>
<dbReference type="EMBL" id="JBBPBN010000069">
    <property type="protein sequence ID" value="KAK8985562.1"/>
    <property type="molecule type" value="Genomic_DNA"/>
</dbReference>
<name>A0ABR2PB71_9ROSI</name>
<keyword evidence="5 10" id="KW-0479">Metal-binding</keyword>
<dbReference type="CDD" id="cd11072">
    <property type="entry name" value="CYP71-like"/>
    <property type="match status" value="1"/>
</dbReference>
<comment type="similarity">
    <text evidence="3 10">Belongs to the cytochrome P450 family.</text>
</comment>
<keyword evidence="8 10" id="KW-0503">Monooxygenase</keyword>
<evidence type="ECO:0000256" key="4">
    <source>
        <dbReference type="ARBA" id="ARBA00022617"/>
    </source>
</evidence>
<evidence type="ECO:0000313" key="11">
    <source>
        <dbReference type="EMBL" id="KAK8985562.1"/>
    </source>
</evidence>
<evidence type="ECO:0000256" key="9">
    <source>
        <dbReference type="ARBA" id="ARBA00023136"/>
    </source>
</evidence>
<dbReference type="Pfam" id="PF00067">
    <property type="entry name" value="p450"/>
    <property type="match status" value="1"/>
</dbReference>
<evidence type="ECO:0000256" key="5">
    <source>
        <dbReference type="ARBA" id="ARBA00022723"/>
    </source>
</evidence>